<feature type="transmembrane region" description="Helical" evidence="1">
    <location>
        <begin position="46"/>
        <end position="68"/>
    </location>
</feature>
<feature type="non-terminal residue" evidence="2">
    <location>
        <position position="1"/>
    </location>
</feature>
<comment type="caution">
    <text evidence="2">The sequence shown here is derived from an EMBL/GenBank/DDBJ whole genome shotgun (WGS) entry which is preliminary data.</text>
</comment>
<keyword evidence="1" id="KW-1133">Transmembrane helix</keyword>
<dbReference type="EMBL" id="BART01032002">
    <property type="protein sequence ID" value="GAH18312.1"/>
    <property type="molecule type" value="Genomic_DNA"/>
</dbReference>
<protein>
    <submittedName>
        <fullName evidence="2">Uncharacterized protein</fullName>
    </submittedName>
</protein>
<evidence type="ECO:0000256" key="1">
    <source>
        <dbReference type="SAM" id="Phobius"/>
    </source>
</evidence>
<evidence type="ECO:0000313" key="2">
    <source>
        <dbReference type="EMBL" id="GAH18312.1"/>
    </source>
</evidence>
<organism evidence="2">
    <name type="scientific">marine sediment metagenome</name>
    <dbReference type="NCBI Taxonomy" id="412755"/>
    <lineage>
        <taxon>unclassified sequences</taxon>
        <taxon>metagenomes</taxon>
        <taxon>ecological metagenomes</taxon>
    </lineage>
</organism>
<feature type="transmembrane region" description="Helical" evidence="1">
    <location>
        <begin position="7"/>
        <end position="26"/>
    </location>
</feature>
<sequence length="70" mass="7274">GASLGNIIVIGQWVVLGLILGTFLGMDYSGASPISKPTEIDNEYPTMIILLGSCLLIFLILVVIGLVVGA</sequence>
<name>X1DDL3_9ZZZZ</name>
<keyword evidence="1" id="KW-0812">Transmembrane</keyword>
<dbReference type="AlphaFoldDB" id="X1DDL3"/>
<keyword evidence="1" id="KW-0472">Membrane</keyword>
<gene>
    <name evidence="2" type="ORF">S01H4_55443</name>
</gene>
<accession>X1DDL3</accession>
<proteinExistence type="predicted"/>
<reference evidence="2" key="1">
    <citation type="journal article" date="2014" name="Front. Microbiol.">
        <title>High frequency of phylogenetically diverse reductive dehalogenase-homologous genes in deep subseafloor sedimentary metagenomes.</title>
        <authorList>
            <person name="Kawai M."/>
            <person name="Futagami T."/>
            <person name="Toyoda A."/>
            <person name="Takaki Y."/>
            <person name="Nishi S."/>
            <person name="Hori S."/>
            <person name="Arai W."/>
            <person name="Tsubouchi T."/>
            <person name="Morono Y."/>
            <person name="Uchiyama I."/>
            <person name="Ito T."/>
            <person name="Fujiyama A."/>
            <person name="Inagaki F."/>
            <person name="Takami H."/>
        </authorList>
    </citation>
    <scope>NUCLEOTIDE SEQUENCE</scope>
    <source>
        <strain evidence="2">Expedition CK06-06</strain>
    </source>
</reference>